<evidence type="ECO:0000256" key="2">
    <source>
        <dbReference type="SAM" id="Phobius"/>
    </source>
</evidence>
<feature type="region of interest" description="Disordered" evidence="1">
    <location>
        <begin position="187"/>
        <end position="214"/>
    </location>
</feature>
<evidence type="ECO:0000313" key="4">
    <source>
        <dbReference type="Proteomes" id="UP000672027"/>
    </source>
</evidence>
<keyword evidence="2" id="KW-1133">Transmembrane helix</keyword>
<proteinExistence type="predicted"/>
<protein>
    <submittedName>
        <fullName evidence="3">Uncharacterized protein</fullName>
    </submittedName>
</protein>
<evidence type="ECO:0000313" key="3">
    <source>
        <dbReference type="EMBL" id="QTR48960.1"/>
    </source>
</evidence>
<feature type="transmembrane region" description="Helical" evidence="2">
    <location>
        <begin position="43"/>
        <end position="63"/>
    </location>
</feature>
<keyword evidence="2" id="KW-0812">Transmembrane</keyword>
<sequence>MKDVIEKLADRLYNETDFGRSIATSLSGIIGLIAYLLTNDWVIAIFSLIIVFPIIRLLANSLYQKFKKYNDNQEKQKNDDDLYDKLTEEEKDIIQAFVNAGGCRFEWEDIEKFEINQTGLRTLIERELIDERPLSTELDYPVYEYILKTALYDIGNKKRSIYNQEEAEQRRAKRREEARLFEDQKKLKSRSRCTNPNDTKTFSDFSDFDDDIPF</sequence>
<reference evidence="3 4" key="1">
    <citation type="submission" date="2021-04" db="EMBL/GenBank/DDBJ databases">
        <title>Genomics, taxonomy and metabolism of representatives of sulfur bacteria of the genus Thiothrix: Thiothrix fructosivorans QT, Thiothrix unzii A1T and three new species, Thiothrix subterranea sp. nov., Thiothrix litoralis sp. nov. and 'Candidatus Thiothrix anitrata' sp. nov.</title>
        <authorList>
            <person name="Ravin N.V."/>
            <person name="Smolyakov D."/>
            <person name="Rudenko T.S."/>
            <person name="Mardanov A.V."/>
            <person name="Beletsky A.V."/>
            <person name="Markov N.D."/>
            <person name="Fomenkov A.I."/>
            <person name="Roberts R.J."/>
            <person name="Karnachuk O.V."/>
            <person name="Novikov A."/>
            <person name="Grabovich M.Y."/>
        </authorList>
    </citation>
    <scope>NUCLEOTIDE SEQUENCE [LARGE SCALE GENOMIC DNA]</scope>
    <source>
        <strain evidence="3 4">A52</strain>
    </source>
</reference>
<dbReference type="Proteomes" id="UP000672027">
    <property type="component" value="Chromosome"/>
</dbReference>
<organism evidence="3 4">
    <name type="scientific">Candidatus Thiothrix anitrata</name>
    <dbReference type="NCBI Taxonomy" id="2823902"/>
    <lineage>
        <taxon>Bacteria</taxon>
        <taxon>Pseudomonadati</taxon>
        <taxon>Pseudomonadota</taxon>
        <taxon>Gammaproteobacteria</taxon>
        <taxon>Thiotrichales</taxon>
        <taxon>Thiotrichaceae</taxon>
        <taxon>Thiothrix</taxon>
    </lineage>
</organism>
<accession>A0ABX7X6X2</accession>
<dbReference type="EMBL" id="CP072800">
    <property type="protein sequence ID" value="QTR48960.1"/>
    <property type="molecule type" value="Genomic_DNA"/>
</dbReference>
<keyword evidence="4" id="KW-1185">Reference proteome</keyword>
<evidence type="ECO:0000256" key="1">
    <source>
        <dbReference type="SAM" id="MobiDB-lite"/>
    </source>
</evidence>
<feature type="transmembrane region" description="Helical" evidence="2">
    <location>
        <begin position="21"/>
        <end position="37"/>
    </location>
</feature>
<keyword evidence="2" id="KW-0472">Membrane</keyword>
<dbReference type="RefSeq" id="WP_210225829.1">
    <property type="nucleotide sequence ID" value="NZ_CP072800.1"/>
</dbReference>
<gene>
    <name evidence="3" type="ORF">J8380_11805</name>
</gene>
<name>A0ABX7X6X2_9GAMM</name>